<feature type="compositionally biased region" description="Low complexity" evidence="1">
    <location>
        <begin position="21"/>
        <end position="30"/>
    </location>
</feature>
<keyword evidence="3" id="KW-1185">Reference proteome</keyword>
<sequence>REKGEEKKGGRRRPAGRGWDRWWGGRRWVAGVGGEEKREKGEERGEEREEKREKGENRENGSPASGVSPRRPSPAGKRSPATEKSLGGKDYVR</sequence>
<gene>
    <name evidence="2" type="ORF">TIFTF001_056435</name>
</gene>
<dbReference type="Proteomes" id="UP001187192">
    <property type="component" value="Unassembled WGS sequence"/>
</dbReference>
<accession>A0AA88EI98</accession>
<comment type="caution">
    <text evidence="2">The sequence shown here is derived from an EMBL/GenBank/DDBJ whole genome shotgun (WGS) entry which is preliminary data.</text>
</comment>
<proteinExistence type="predicted"/>
<reference evidence="2" key="1">
    <citation type="submission" date="2023-07" db="EMBL/GenBank/DDBJ databases">
        <title>draft genome sequence of fig (Ficus carica).</title>
        <authorList>
            <person name="Takahashi T."/>
            <person name="Nishimura K."/>
        </authorList>
    </citation>
    <scope>NUCLEOTIDE SEQUENCE</scope>
</reference>
<name>A0AA88EI98_FICCA</name>
<feature type="compositionally biased region" description="Basic and acidic residues" evidence="1">
    <location>
        <begin position="34"/>
        <end position="59"/>
    </location>
</feature>
<feature type="region of interest" description="Disordered" evidence="1">
    <location>
        <begin position="1"/>
        <end position="93"/>
    </location>
</feature>
<organism evidence="2 3">
    <name type="scientific">Ficus carica</name>
    <name type="common">Common fig</name>
    <dbReference type="NCBI Taxonomy" id="3494"/>
    <lineage>
        <taxon>Eukaryota</taxon>
        <taxon>Viridiplantae</taxon>
        <taxon>Streptophyta</taxon>
        <taxon>Embryophyta</taxon>
        <taxon>Tracheophyta</taxon>
        <taxon>Spermatophyta</taxon>
        <taxon>Magnoliopsida</taxon>
        <taxon>eudicotyledons</taxon>
        <taxon>Gunneridae</taxon>
        <taxon>Pentapetalae</taxon>
        <taxon>rosids</taxon>
        <taxon>fabids</taxon>
        <taxon>Rosales</taxon>
        <taxon>Moraceae</taxon>
        <taxon>Ficeae</taxon>
        <taxon>Ficus</taxon>
    </lineage>
</organism>
<dbReference type="AlphaFoldDB" id="A0AA88EI98"/>
<feature type="non-terminal residue" evidence="2">
    <location>
        <position position="1"/>
    </location>
</feature>
<protein>
    <submittedName>
        <fullName evidence="2">Uncharacterized protein</fullName>
    </submittedName>
</protein>
<dbReference type="EMBL" id="BTGU01020729">
    <property type="protein sequence ID" value="GMN75482.1"/>
    <property type="molecule type" value="Genomic_DNA"/>
</dbReference>
<evidence type="ECO:0000313" key="2">
    <source>
        <dbReference type="EMBL" id="GMN75482.1"/>
    </source>
</evidence>
<evidence type="ECO:0000313" key="3">
    <source>
        <dbReference type="Proteomes" id="UP001187192"/>
    </source>
</evidence>
<evidence type="ECO:0000256" key="1">
    <source>
        <dbReference type="SAM" id="MobiDB-lite"/>
    </source>
</evidence>